<dbReference type="EMBL" id="JAPQYE010000008">
    <property type="protein sequence ID" value="MCZ0730067.1"/>
    <property type="molecule type" value="Genomic_DNA"/>
</dbReference>
<organism evidence="4 5">
    <name type="scientific">Mycolicibacterium iranicum</name>
    <name type="common">Mycobacterium iranicum</name>
    <dbReference type="NCBI Taxonomy" id="912594"/>
    <lineage>
        <taxon>Bacteria</taxon>
        <taxon>Bacillati</taxon>
        <taxon>Actinomycetota</taxon>
        <taxon>Actinomycetes</taxon>
        <taxon>Mycobacteriales</taxon>
        <taxon>Mycobacteriaceae</taxon>
        <taxon>Mycolicibacterium</taxon>
    </lineage>
</organism>
<evidence type="ECO:0000259" key="3">
    <source>
        <dbReference type="Pfam" id="PF02470"/>
    </source>
</evidence>
<dbReference type="PANTHER" id="PTHR33371:SF15">
    <property type="entry name" value="LIPOPROTEIN LPRN"/>
    <property type="match status" value="1"/>
</dbReference>
<dbReference type="Pfam" id="PF02470">
    <property type="entry name" value="MlaD"/>
    <property type="match status" value="1"/>
</dbReference>
<dbReference type="NCBIfam" id="TIGR00996">
    <property type="entry name" value="Mtu_fam_mce"/>
    <property type="match status" value="1"/>
</dbReference>
<keyword evidence="2" id="KW-0732">Signal</keyword>
<reference evidence="4" key="1">
    <citation type="submission" date="2022-12" db="EMBL/GenBank/DDBJ databases">
        <title>Whole genome sequence of Mycolicibacterium iranicum strain SBH312.</title>
        <authorList>
            <person name="Jani J."/>
            <person name="Arifin Mustapha Z."/>
            <person name="Ahmed K."/>
            <person name="Kai Ling C."/>
        </authorList>
    </citation>
    <scope>NUCLEOTIDE SEQUENCE</scope>
    <source>
        <strain evidence="4">SBH312</strain>
    </source>
</reference>
<dbReference type="RefSeq" id="WP_036464234.1">
    <property type="nucleotide sequence ID" value="NZ_JAPQYE010000008.1"/>
</dbReference>
<dbReference type="InterPro" id="IPR005693">
    <property type="entry name" value="Mce"/>
</dbReference>
<comment type="caution">
    <text evidence="4">The sequence shown here is derived from an EMBL/GenBank/DDBJ whole genome shotgun (WGS) entry which is preliminary data.</text>
</comment>
<keyword evidence="5" id="KW-1185">Reference proteome</keyword>
<proteinExistence type="predicted"/>
<feature type="signal peptide" evidence="2">
    <location>
        <begin position="1"/>
        <end position="23"/>
    </location>
</feature>
<gene>
    <name evidence="4" type="ORF">OY187_18620</name>
</gene>
<name>A0ABT4HK74_MYCIR</name>
<dbReference type="PANTHER" id="PTHR33371">
    <property type="entry name" value="INTERMEMBRANE PHOSPHOLIPID TRANSPORT SYSTEM BINDING PROTEIN MLAD-RELATED"/>
    <property type="match status" value="1"/>
</dbReference>
<evidence type="ECO:0000313" key="5">
    <source>
        <dbReference type="Proteomes" id="UP001084650"/>
    </source>
</evidence>
<dbReference type="Proteomes" id="UP001084650">
    <property type="component" value="Unassembled WGS sequence"/>
</dbReference>
<sequence length="369" mass="39381">MRAAALLCCLLLVSGCGSWRGLANVPMPGGPGTGPDHSTIYVELQNTLALNVNSRVRVADVFVGRVSKIEFRPWKAFLTLDLDAGVRLPRNATAKVGQTSVLGSQHIELAAPPDPSPQPLRTGDTIPLERTAAFPTTERTLASIATVLRGGGISNLDTISTELDKLFTGRAEQIREFLNQLDTFVTELNGQRDGITRALEATDDLLTILAAGNDVVDAALTELPPLIAHFDAKREVFADATIALGRLSRVTGDAVTASRADLETNLALLQRPLTQLGYAAPYVLGALKVLLTAPFNIDDVPKVVRGDYVNISATIDFTLSAIDNALLSGTGFSGALRALEQAWGRDPATMIPDVRYTPNPADLPPERGR</sequence>
<feature type="domain" description="Mce/MlaD" evidence="3">
    <location>
        <begin position="37"/>
        <end position="110"/>
    </location>
</feature>
<feature type="region of interest" description="Disordered" evidence="1">
    <location>
        <begin position="350"/>
        <end position="369"/>
    </location>
</feature>
<dbReference type="InterPro" id="IPR052336">
    <property type="entry name" value="MlaD_Phospholipid_Transporter"/>
</dbReference>
<accession>A0ABT4HK74</accession>
<dbReference type="PROSITE" id="PS51257">
    <property type="entry name" value="PROKAR_LIPOPROTEIN"/>
    <property type="match status" value="1"/>
</dbReference>
<protein>
    <submittedName>
        <fullName evidence="4">MCE family protein</fullName>
    </submittedName>
</protein>
<feature type="chain" id="PRO_5046507505" evidence="2">
    <location>
        <begin position="24"/>
        <end position="369"/>
    </location>
</feature>
<evidence type="ECO:0000256" key="1">
    <source>
        <dbReference type="SAM" id="MobiDB-lite"/>
    </source>
</evidence>
<evidence type="ECO:0000313" key="4">
    <source>
        <dbReference type="EMBL" id="MCZ0730067.1"/>
    </source>
</evidence>
<evidence type="ECO:0000256" key="2">
    <source>
        <dbReference type="SAM" id="SignalP"/>
    </source>
</evidence>
<dbReference type="InterPro" id="IPR003399">
    <property type="entry name" value="Mce/MlaD"/>
</dbReference>